<evidence type="ECO:0000256" key="5">
    <source>
        <dbReference type="ARBA" id="ARBA00023004"/>
    </source>
</evidence>
<dbReference type="GO" id="GO:0046872">
    <property type="term" value="F:metal ion binding"/>
    <property type="evidence" value="ECO:0007669"/>
    <property type="project" value="UniProtKB-KW"/>
</dbReference>
<dbReference type="SFLD" id="SFLDG01384">
    <property type="entry name" value="thioether_bond_formation_requi"/>
    <property type="match status" value="1"/>
</dbReference>
<dbReference type="PANTHER" id="PTHR43787:SF3">
    <property type="entry name" value="ARYLSULFATASE REGULATORY PROTEIN"/>
    <property type="match status" value="1"/>
</dbReference>
<evidence type="ECO:0000256" key="6">
    <source>
        <dbReference type="ARBA" id="ARBA00023014"/>
    </source>
</evidence>
<dbReference type="InterPro" id="IPR058240">
    <property type="entry name" value="rSAM_sf"/>
</dbReference>
<keyword evidence="6" id="KW-0411">Iron-sulfur</keyword>
<feature type="domain" description="Radical SAM core" evidence="7">
    <location>
        <begin position="77"/>
        <end position="313"/>
    </location>
</feature>
<dbReference type="SUPFAM" id="SSF102114">
    <property type="entry name" value="Radical SAM enzymes"/>
    <property type="match status" value="1"/>
</dbReference>
<dbReference type="CDD" id="cd01335">
    <property type="entry name" value="Radical_SAM"/>
    <property type="match status" value="1"/>
</dbReference>
<evidence type="ECO:0000256" key="4">
    <source>
        <dbReference type="ARBA" id="ARBA00022723"/>
    </source>
</evidence>
<dbReference type="EMBL" id="JAIOIV010000018">
    <property type="protein sequence ID" value="MBZ0155040.1"/>
    <property type="molecule type" value="Genomic_DNA"/>
</dbReference>
<dbReference type="InterPro" id="IPR023867">
    <property type="entry name" value="Sulphatase_maturase_rSAM"/>
</dbReference>
<dbReference type="InterPro" id="IPR007197">
    <property type="entry name" value="rSAM"/>
</dbReference>
<dbReference type="InterPro" id="IPR013785">
    <property type="entry name" value="Aldolase_TIM"/>
</dbReference>
<organism evidence="8 9">
    <name type="scientific">Candidatus Nitrobium versatile</name>
    <dbReference type="NCBI Taxonomy" id="2884831"/>
    <lineage>
        <taxon>Bacteria</taxon>
        <taxon>Pseudomonadati</taxon>
        <taxon>Nitrospirota</taxon>
        <taxon>Nitrospiria</taxon>
        <taxon>Nitrospirales</taxon>
        <taxon>Nitrospiraceae</taxon>
        <taxon>Candidatus Nitrobium</taxon>
    </lineage>
</organism>
<evidence type="ECO:0000256" key="2">
    <source>
        <dbReference type="ARBA" id="ARBA00022485"/>
    </source>
</evidence>
<keyword evidence="2" id="KW-0004">4Fe-4S</keyword>
<dbReference type="Gene3D" id="3.20.20.70">
    <property type="entry name" value="Aldolase class I"/>
    <property type="match status" value="1"/>
</dbReference>
<evidence type="ECO:0000313" key="9">
    <source>
        <dbReference type="Proteomes" id="UP000705867"/>
    </source>
</evidence>
<keyword evidence="4" id="KW-0479">Metal-binding</keyword>
<dbReference type="PANTHER" id="PTHR43787">
    <property type="entry name" value="FEMO COFACTOR BIOSYNTHESIS PROTEIN NIFB-RELATED"/>
    <property type="match status" value="1"/>
</dbReference>
<keyword evidence="5" id="KW-0408">Iron</keyword>
<dbReference type="GO" id="GO:0016491">
    <property type="term" value="F:oxidoreductase activity"/>
    <property type="evidence" value="ECO:0007669"/>
    <property type="project" value="InterPro"/>
</dbReference>
<dbReference type="InterPro" id="IPR023885">
    <property type="entry name" value="4Fe4S-binding_SPASM_dom"/>
</dbReference>
<dbReference type="NCBIfam" id="TIGR04280">
    <property type="entry name" value="geopep_mat_rSAM"/>
    <property type="match status" value="1"/>
</dbReference>
<dbReference type="GO" id="GO:0051539">
    <property type="term" value="F:4 iron, 4 sulfur cluster binding"/>
    <property type="evidence" value="ECO:0007669"/>
    <property type="project" value="UniProtKB-KW"/>
</dbReference>
<gene>
    <name evidence="8" type="primary">gptM</name>
    <name evidence="8" type="ORF">K8I29_02350</name>
</gene>
<dbReference type="InterPro" id="IPR026322">
    <property type="entry name" value="Geopep_mat_rSAM"/>
</dbReference>
<dbReference type="SFLD" id="SFLDG01067">
    <property type="entry name" value="SPASM/twitch_domain_containing"/>
    <property type="match status" value="1"/>
</dbReference>
<proteinExistence type="predicted"/>
<dbReference type="Pfam" id="PF04055">
    <property type="entry name" value="Radical_SAM"/>
    <property type="match status" value="1"/>
</dbReference>
<dbReference type="PROSITE" id="PS51918">
    <property type="entry name" value="RADICAL_SAM"/>
    <property type="match status" value="1"/>
</dbReference>
<comment type="caution">
    <text evidence="8">The sequence shown here is derived from an EMBL/GenBank/DDBJ whole genome shotgun (WGS) entry which is preliminary data.</text>
</comment>
<evidence type="ECO:0000256" key="3">
    <source>
        <dbReference type="ARBA" id="ARBA00022691"/>
    </source>
</evidence>
<comment type="cofactor">
    <cofactor evidence="1">
        <name>[4Fe-4S] cluster</name>
        <dbReference type="ChEBI" id="CHEBI:49883"/>
    </cofactor>
</comment>
<dbReference type="SFLD" id="SFLDS00029">
    <property type="entry name" value="Radical_SAM"/>
    <property type="match status" value="1"/>
</dbReference>
<sequence length="427" mass="48232">MLSRFCTVWEEKNKGQYLLFSTLHTSSVRVDASLLRDLREGTLSVEERDALRDEGILQGEYDEPGRMEGFFDEYNRASKRLHLTVVLNLDCNLACRYCFEGTRKGDFVMTEETARGLADFVLGRDWAGKETVHLTFYGGEPLLTAELIPYISGLLKEPLERRGKKYRFSLVTNGTLLTGKVVQRLLPHGLQGARITLDGPRQTHDSLRPYKSGTGSFDKIIANIKNVCHLTPIRISGNFTRSTYRRFPELLDYFREEGLTPDRVRSVAFSPVTGESAEFALPDFRECCDSIAEPWVIEALAYLRGEVIKRGYKAPPLGVAVCALEDEGCFTVNYDGRLYKCPALIGRDPYCVGDVKEGAKDHRESHCLDNWKNAECLRCVYLPLCFGGCRYSLLVRNGSMKGVECKKAYYDAALRDFVLQDLAQQEG</sequence>
<name>A0A953M0D4_9BACT</name>
<dbReference type="NCBIfam" id="TIGR04085">
    <property type="entry name" value="rSAM_more_4Fe4S"/>
    <property type="match status" value="1"/>
</dbReference>
<dbReference type="Proteomes" id="UP000705867">
    <property type="component" value="Unassembled WGS sequence"/>
</dbReference>
<reference evidence="8" key="2">
    <citation type="submission" date="2021-08" db="EMBL/GenBank/DDBJ databases">
        <authorList>
            <person name="Dalcin Martins P."/>
        </authorList>
    </citation>
    <scope>NUCLEOTIDE SEQUENCE</scope>
    <source>
        <strain evidence="8">MAG_39</strain>
    </source>
</reference>
<evidence type="ECO:0000259" key="7">
    <source>
        <dbReference type="PROSITE" id="PS51918"/>
    </source>
</evidence>
<evidence type="ECO:0000256" key="1">
    <source>
        <dbReference type="ARBA" id="ARBA00001966"/>
    </source>
</evidence>
<evidence type="ECO:0000313" key="8">
    <source>
        <dbReference type="EMBL" id="MBZ0155040.1"/>
    </source>
</evidence>
<dbReference type="AlphaFoldDB" id="A0A953M0D4"/>
<keyword evidence="3" id="KW-0949">S-adenosyl-L-methionine</keyword>
<reference evidence="8" key="1">
    <citation type="journal article" date="2021" name="bioRxiv">
        <title>Unraveling nitrogen, sulfur and carbon metabolic pathways and microbial community transcriptional responses to substrate deprivation and toxicity stresses in a bioreactor mimicking anoxic brackish coastal sediment conditions.</title>
        <authorList>
            <person name="Martins P.D."/>
            <person name="Echeveste M.J."/>
            <person name="Arshad A."/>
            <person name="Kurth J."/>
            <person name="Ouboter H."/>
            <person name="Jetten M.S.M."/>
            <person name="Welte C.U."/>
        </authorList>
    </citation>
    <scope>NUCLEOTIDE SEQUENCE</scope>
    <source>
        <strain evidence="8">MAG_39</strain>
    </source>
</reference>
<dbReference type="SFLD" id="SFLDG01386">
    <property type="entry name" value="main_SPASM_domain-containing"/>
    <property type="match status" value="1"/>
</dbReference>
<protein>
    <submittedName>
        <fullName evidence="8">Geopeptide radical SAM maturase</fullName>
    </submittedName>
</protein>
<accession>A0A953M0D4</accession>